<evidence type="ECO:0000313" key="3">
    <source>
        <dbReference type="Proteomes" id="UP000214355"/>
    </source>
</evidence>
<protein>
    <submittedName>
        <fullName evidence="2">Uncharacterized protein</fullName>
    </submittedName>
</protein>
<feature type="transmembrane region" description="Helical" evidence="1">
    <location>
        <begin position="37"/>
        <end position="60"/>
    </location>
</feature>
<keyword evidence="1" id="KW-0472">Membrane</keyword>
<proteinExistence type="predicted"/>
<dbReference type="Proteomes" id="UP000214355">
    <property type="component" value="Chromosome I"/>
</dbReference>
<name>A0A1H2LH70_9ACTO</name>
<feature type="transmembrane region" description="Helical" evidence="1">
    <location>
        <begin position="72"/>
        <end position="90"/>
    </location>
</feature>
<reference evidence="3" key="1">
    <citation type="submission" date="2016-10" db="EMBL/GenBank/DDBJ databases">
        <authorList>
            <person name="Varghese N."/>
            <person name="Submissions S."/>
        </authorList>
    </citation>
    <scope>NUCLEOTIDE SEQUENCE [LARGE SCALE GENOMIC DNA]</scope>
    <source>
        <strain evidence="3">DSM 10002</strain>
    </source>
</reference>
<dbReference type="EMBL" id="LT629804">
    <property type="protein sequence ID" value="SDU80154.1"/>
    <property type="molecule type" value="Genomic_DNA"/>
</dbReference>
<dbReference type="AlphaFoldDB" id="A0A1H2LH70"/>
<evidence type="ECO:0000256" key="1">
    <source>
        <dbReference type="SAM" id="Phobius"/>
    </source>
</evidence>
<gene>
    <name evidence="2" type="ORF">SAMN04489737_1113</name>
</gene>
<accession>A0A1H2LH70</accession>
<organism evidence="2 3">
    <name type="scientific">Arcanobacterium phocae</name>
    <dbReference type="NCBI Taxonomy" id="131112"/>
    <lineage>
        <taxon>Bacteria</taxon>
        <taxon>Bacillati</taxon>
        <taxon>Actinomycetota</taxon>
        <taxon>Actinomycetes</taxon>
        <taxon>Actinomycetales</taxon>
        <taxon>Actinomycetaceae</taxon>
        <taxon>Arcanobacterium</taxon>
    </lineage>
</organism>
<keyword evidence="3" id="KW-1185">Reference proteome</keyword>
<feature type="transmembrane region" description="Helical" evidence="1">
    <location>
        <begin position="12"/>
        <end position="31"/>
    </location>
</feature>
<keyword evidence="1" id="KW-1133">Transmembrane helix</keyword>
<sequence length="97" mass="10564">MKSIHHEKSSIVRSKIVVITLLGLSTVASYLATMEKFHRYAASFSIIALVFMTLALTYAVAKISHIMSRTKLYIIVAAAVLAGILASFLVSPPLSRI</sequence>
<keyword evidence="1" id="KW-0812">Transmembrane</keyword>
<dbReference type="STRING" id="131112.SAMN04489737_1113"/>
<evidence type="ECO:0000313" key="2">
    <source>
        <dbReference type="EMBL" id="SDU80154.1"/>
    </source>
</evidence>